<proteinExistence type="predicted"/>
<dbReference type="AlphaFoldDB" id="A0A8H6Y011"/>
<evidence type="ECO:0000313" key="2">
    <source>
        <dbReference type="Proteomes" id="UP000623467"/>
    </source>
</evidence>
<reference evidence="1" key="1">
    <citation type="submission" date="2020-05" db="EMBL/GenBank/DDBJ databases">
        <title>Mycena genomes resolve the evolution of fungal bioluminescence.</title>
        <authorList>
            <person name="Tsai I.J."/>
        </authorList>
    </citation>
    <scope>NUCLEOTIDE SEQUENCE</scope>
    <source>
        <strain evidence="1">160909Yilan</strain>
    </source>
</reference>
<accession>A0A8H6Y011</accession>
<dbReference type="EMBL" id="JACAZH010000013">
    <property type="protein sequence ID" value="KAF7351498.1"/>
    <property type="molecule type" value="Genomic_DNA"/>
</dbReference>
<organism evidence="1 2">
    <name type="scientific">Mycena sanguinolenta</name>
    <dbReference type="NCBI Taxonomy" id="230812"/>
    <lineage>
        <taxon>Eukaryota</taxon>
        <taxon>Fungi</taxon>
        <taxon>Dikarya</taxon>
        <taxon>Basidiomycota</taxon>
        <taxon>Agaricomycotina</taxon>
        <taxon>Agaricomycetes</taxon>
        <taxon>Agaricomycetidae</taxon>
        <taxon>Agaricales</taxon>
        <taxon>Marasmiineae</taxon>
        <taxon>Mycenaceae</taxon>
        <taxon>Mycena</taxon>
    </lineage>
</organism>
<evidence type="ECO:0000313" key="1">
    <source>
        <dbReference type="EMBL" id="KAF7351498.1"/>
    </source>
</evidence>
<name>A0A8H6Y011_9AGAR</name>
<keyword evidence="2" id="KW-1185">Reference proteome</keyword>
<comment type="caution">
    <text evidence="1">The sequence shown here is derived from an EMBL/GenBank/DDBJ whole genome shotgun (WGS) entry which is preliminary data.</text>
</comment>
<sequence>MSSHSKGDVNLCDTEQDWSLLDALSQLIWQSRRASFRYVSSPPTALLSGSPLLALQVHRREALAYQHRGLEQARRRCLGAPPHLTPLIRGLCYMPSTLTSSYFWLLGAREREREYRHSRCLVSFFRSETTRFALHVLQSIAQVDPSVRSRSSRGPCFPLCTPLKEPQLSVDSM</sequence>
<gene>
    <name evidence="1" type="ORF">MSAN_01582100</name>
</gene>
<dbReference type="Proteomes" id="UP000623467">
    <property type="component" value="Unassembled WGS sequence"/>
</dbReference>
<protein>
    <submittedName>
        <fullName evidence="1">Uncharacterized protein</fullName>
    </submittedName>
</protein>